<dbReference type="InterPro" id="IPR013108">
    <property type="entry name" value="Amidohydro_3"/>
</dbReference>
<dbReference type="SUPFAM" id="SSF51338">
    <property type="entry name" value="Composite domain of metallo-dependent hydrolases"/>
    <property type="match status" value="1"/>
</dbReference>
<dbReference type="Pfam" id="PF07969">
    <property type="entry name" value="Amidohydro_3"/>
    <property type="match status" value="1"/>
</dbReference>
<dbReference type="Gene3D" id="2.30.40.10">
    <property type="entry name" value="Urease, subunit C, domain 1"/>
    <property type="match status" value="1"/>
</dbReference>
<dbReference type="CDD" id="cd01297">
    <property type="entry name" value="D-aminoacylase"/>
    <property type="match status" value="1"/>
</dbReference>
<feature type="domain" description="Amidohydrolase 3" evidence="2">
    <location>
        <begin position="153"/>
        <end position="513"/>
    </location>
</feature>
<keyword evidence="4" id="KW-1185">Reference proteome</keyword>
<feature type="compositionally biased region" description="Basic and acidic residues" evidence="1">
    <location>
        <begin position="531"/>
        <end position="541"/>
    </location>
</feature>
<dbReference type="KEGG" id="pbf:CFX0092_A2856"/>
<dbReference type="OrthoDB" id="9775607at2"/>
<reference evidence="3" key="1">
    <citation type="submission" date="2016-01" db="EMBL/GenBank/DDBJ databases">
        <authorList>
            <person name="Mcilroy J.S."/>
            <person name="Karst M S."/>
            <person name="Albertsen M."/>
        </authorList>
    </citation>
    <scope>NUCLEOTIDE SEQUENCE</scope>
    <source>
        <strain evidence="3">Cfx-K</strain>
    </source>
</reference>
<dbReference type="PANTHER" id="PTHR11647:SF1">
    <property type="entry name" value="COLLAPSIN RESPONSE MEDIATOR PROTEIN"/>
    <property type="match status" value="1"/>
</dbReference>
<dbReference type="PANTHER" id="PTHR11647">
    <property type="entry name" value="HYDRANTOINASE/DIHYDROPYRIMIDINASE FAMILY MEMBER"/>
    <property type="match status" value="1"/>
</dbReference>
<dbReference type="Proteomes" id="UP000215027">
    <property type="component" value="Chromosome I"/>
</dbReference>
<dbReference type="EMBL" id="LN890655">
    <property type="protein sequence ID" value="CUS04734.2"/>
    <property type="molecule type" value="Genomic_DNA"/>
</dbReference>
<name>A0A160T4E5_9CHLR</name>
<dbReference type="InterPro" id="IPR011059">
    <property type="entry name" value="Metal-dep_hydrolase_composite"/>
</dbReference>
<accession>A0A160T4E5</accession>
<feature type="region of interest" description="Disordered" evidence="1">
    <location>
        <begin position="519"/>
        <end position="541"/>
    </location>
</feature>
<sequence length="541" mass="58944">MHDVLIRNGTIVDGSGGAPTVADLAVDGDTITAIGKVDGRARLVIDAEGLAVSPGFINMMCWANESLIHDGRSQSDIRQGVTLEIMGEGFSMGPLNDDLKDYMRERQGDIRYDIEWTTLRGYLEFLVRRGVSPNVASFVGAGGVRANVLGFADRRPAAEELARMQTLVRQAMAEGAVGLSAALIYAPDSYADTAELIALTRAAAEFDGLFAVHLRSEGETFLEALEEFLTIVRESGIRGEIYHLKASGQRNWPKLEQVIARVEAARAAGLPITADMYTYHASATGLDAMMPGWVQEGGHKAWVERLRDPAVRERLKKEIALPSADWENSYHEAGDASKVLCVSFRNDALKPLTGKSLAEIAALRGADPVETAMDLVIEDDSRVGCVYFTMSEDNVRREIELPWVSFCSDSASVAPEGLFLRSNPHPRAYGSFARLLGKYVRDEGLIPLAEAVRRLSALPADNLKLDRRGRLRPGFYADVVIFDPATIQDHATFDRPHQYATGVRDVLVNGVAVLRDGEHTGATPGRVVDGPGRRIAADKRG</sequence>
<dbReference type="Gene3D" id="3.20.20.140">
    <property type="entry name" value="Metal-dependent hydrolases"/>
    <property type="match status" value="2"/>
</dbReference>
<dbReference type="GO" id="GO:0016810">
    <property type="term" value="F:hydrolase activity, acting on carbon-nitrogen (but not peptide) bonds"/>
    <property type="evidence" value="ECO:0007669"/>
    <property type="project" value="InterPro"/>
</dbReference>
<dbReference type="SUPFAM" id="SSF51556">
    <property type="entry name" value="Metallo-dependent hydrolases"/>
    <property type="match status" value="1"/>
</dbReference>
<proteinExistence type="predicted"/>
<organism evidence="3 4">
    <name type="scientific">Candidatus Promineifilum breve</name>
    <dbReference type="NCBI Taxonomy" id="1806508"/>
    <lineage>
        <taxon>Bacteria</taxon>
        <taxon>Bacillati</taxon>
        <taxon>Chloroflexota</taxon>
        <taxon>Ardenticatenia</taxon>
        <taxon>Candidatus Promineifilales</taxon>
        <taxon>Candidatus Promineifilaceae</taxon>
        <taxon>Candidatus Promineifilum</taxon>
    </lineage>
</organism>
<evidence type="ECO:0000313" key="4">
    <source>
        <dbReference type="Proteomes" id="UP000215027"/>
    </source>
</evidence>
<dbReference type="RefSeq" id="WP_095044028.1">
    <property type="nucleotide sequence ID" value="NZ_LN890655.1"/>
</dbReference>
<dbReference type="InterPro" id="IPR032466">
    <property type="entry name" value="Metal_Hydrolase"/>
</dbReference>
<evidence type="ECO:0000259" key="2">
    <source>
        <dbReference type="Pfam" id="PF07969"/>
    </source>
</evidence>
<dbReference type="AlphaFoldDB" id="A0A160T4E5"/>
<protein>
    <submittedName>
        <fullName evidence="3">D-aminoacylase</fullName>
    </submittedName>
</protein>
<evidence type="ECO:0000256" key="1">
    <source>
        <dbReference type="SAM" id="MobiDB-lite"/>
    </source>
</evidence>
<gene>
    <name evidence="3" type="ORF">CFX0092_A2856</name>
</gene>
<dbReference type="InterPro" id="IPR050378">
    <property type="entry name" value="Metallo-dep_Hydrolases_sf"/>
</dbReference>
<evidence type="ECO:0000313" key="3">
    <source>
        <dbReference type="EMBL" id="CUS04734.2"/>
    </source>
</evidence>